<proteinExistence type="predicted"/>
<dbReference type="OrthoDB" id="424974at2759"/>
<reference evidence="1 2" key="1">
    <citation type="journal article" date="2013" name="Genome Biol.">
        <title>Draft genome of the mountain pine beetle, Dendroctonus ponderosae Hopkins, a major forest pest.</title>
        <authorList>
            <person name="Keeling C.I."/>
            <person name="Yuen M.M."/>
            <person name="Liao N.Y."/>
            <person name="Docking T.R."/>
            <person name="Chan S.K."/>
            <person name="Taylor G.A."/>
            <person name="Palmquist D.L."/>
            <person name="Jackman S.D."/>
            <person name="Nguyen A."/>
            <person name="Li M."/>
            <person name="Henderson H."/>
            <person name="Janes J.K."/>
            <person name="Zhao Y."/>
            <person name="Pandoh P."/>
            <person name="Moore R."/>
            <person name="Sperling F.A."/>
            <person name="Huber D.P."/>
            <person name="Birol I."/>
            <person name="Jones S.J."/>
            <person name="Bohlmann J."/>
        </authorList>
    </citation>
    <scope>NUCLEOTIDE SEQUENCE</scope>
</reference>
<name>U4UCX7_DENPD</name>
<dbReference type="Gene3D" id="3.30.9.10">
    <property type="entry name" value="D-Amino Acid Oxidase, subunit A, domain 2"/>
    <property type="match status" value="1"/>
</dbReference>
<evidence type="ECO:0000313" key="2">
    <source>
        <dbReference type="Proteomes" id="UP000030742"/>
    </source>
</evidence>
<evidence type="ECO:0000313" key="1">
    <source>
        <dbReference type="EMBL" id="ERL91809.1"/>
    </source>
</evidence>
<accession>U4UCX7</accession>
<sequence>MTIDHTGAYFRRDGLGGRFICGISPDSSEEPETTNLEVNYDFFHEKLWPVLAHRVPAFNAIKASNKRQQSGEE</sequence>
<dbReference type="AlphaFoldDB" id="U4UCX7"/>
<protein>
    <submittedName>
        <fullName evidence="1">Uncharacterized protein</fullName>
    </submittedName>
</protein>
<dbReference type="STRING" id="77166.U4UCX7"/>
<organism evidence="1 2">
    <name type="scientific">Dendroctonus ponderosae</name>
    <name type="common">Mountain pine beetle</name>
    <dbReference type="NCBI Taxonomy" id="77166"/>
    <lineage>
        <taxon>Eukaryota</taxon>
        <taxon>Metazoa</taxon>
        <taxon>Ecdysozoa</taxon>
        <taxon>Arthropoda</taxon>
        <taxon>Hexapoda</taxon>
        <taxon>Insecta</taxon>
        <taxon>Pterygota</taxon>
        <taxon>Neoptera</taxon>
        <taxon>Endopterygota</taxon>
        <taxon>Coleoptera</taxon>
        <taxon>Polyphaga</taxon>
        <taxon>Cucujiformia</taxon>
        <taxon>Curculionidae</taxon>
        <taxon>Scolytinae</taxon>
        <taxon>Dendroctonus</taxon>
    </lineage>
</organism>
<dbReference type="Proteomes" id="UP000030742">
    <property type="component" value="Unassembled WGS sequence"/>
</dbReference>
<gene>
    <name evidence="1" type="ORF">D910_09134</name>
</gene>
<dbReference type="EMBL" id="KB632303">
    <property type="protein sequence ID" value="ERL91809.1"/>
    <property type="molecule type" value="Genomic_DNA"/>
</dbReference>